<dbReference type="Proteomes" id="UP001140094">
    <property type="component" value="Unassembled WGS sequence"/>
</dbReference>
<sequence>MANNITHDNADYSVIEKTKMSLGHASAGLLLSGVDATTRKEATRLCARDHLEHHVFFDPRGFHNHLNHHLLAVFSLGGSAERLQTIFDLNKTIERPLASFSNDVVITADNYRDHLGDELCYSAYINFFQEQLEDAGEDWKAAVFEYVFDAQIFQHVMSALYHPFIQLGYGLEFESKAITAAALAQACIHSPSYKKLLTSDTFAEVCSNTSANDGRGFSLMQILDMIREDELASGISYSEIPFDEKNMAAAENLAIKYSKLWTVEATKDSVDAKYKELLSVTALIYGSLTRPGHKVLLHFMLLHCLTSAYFLPIFFENLPVDRQAKILQAHCAVTLETFANHGSPKFYITPELIDVDARHAATLSQTDTGNPWLAVFEEAIASNDVHFPKVIRALWRGSLLDAFANQADSTEGYEMPPTINWLYLAQLTVKEIKANYFVDVDQKTQRGGHYWSYGMVGCDEFWAKYPKV</sequence>
<dbReference type="EMBL" id="JANBUO010001041">
    <property type="protein sequence ID" value="KAJ2800146.1"/>
    <property type="molecule type" value="Genomic_DNA"/>
</dbReference>
<proteinExistence type="predicted"/>
<keyword evidence="1" id="KW-0560">Oxidoreductase</keyword>
<gene>
    <name evidence="2" type="ORF">H4R20_004169</name>
</gene>
<name>A0A9W8HRZ6_9FUNG</name>
<evidence type="ECO:0000313" key="2">
    <source>
        <dbReference type="EMBL" id="KAJ2800146.1"/>
    </source>
</evidence>
<evidence type="ECO:0008006" key="4">
    <source>
        <dbReference type="Google" id="ProtNLM"/>
    </source>
</evidence>
<organism evidence="2 3">
    <name type="scientific">Coemansia guatemalensis</name>
    <dbReference type="NCBI Taxonomy" id="2761395"/>
    <lineage>
        <taxon>Eukaryota</taxon>
        <taxon>Fungi</taxon>
        <taxon>Fungi incertae sedis</taxon>
        <taxon>Zoopagomycota</taxon>
        <taxon>Kickxellomycotina</taxon>
        <taxon>Kickxellomycetes</taxon>
        <taxon>Kickxellales</taxon>
        <taxon>Kickxellaceae</taxon>
        <taxon>Coemansia</taxon>
    </lineage>
</organism>
<protein>
    <recommendedName>
        <fullName evidence="4">HypA-like protein</fullName>
    </recommendedName>
</protein>
<keyword evidence="3" id="KW-1185">Reference proteome</keyword>
<dbReference type="GO" id="GO:0016491">
    <property type="term" value="F:oxidoreductase activity"/>
    <property type="evidence" value="ECO:0007669"/>
    <property type="project" value="UniProtKB-KW"/>
</dbReference>
<accession>A0A9W8HRZ6</accession>
<dbReference type="PANTHER" id="PTHR35870">
    <property type="entry name" value="PROTEIN, PUTATIVE (AFU_ORTHOLOGUE AFUA_5G03330)-RELATED"/>
    <property type="match status" value="1"/>
</dbReference>
<dbReference type="Pfam" id="PF14027">
    <property type="entry name" value="Questin_oxidase"/>
    <property type="match status" value="1"/>
</dbReference>
<dbReference type="OrthoDB" id="10004862at2759"/>
<reference evidence="2" key="1">
    <citation type="submission" date="2022-07" db="EMBL/GenBank/DDBJ databases">
        <title>Phylogenomic reconstructions and comparative analyses of Kickxellomycotina fungi.</title>
        <authorList>
            <person name="Reynolds N.K."/>
            <person name="Stajich J.E."/>
            <person name="Barry K."/>
            <person name="Grigoriev I.V."/>
            <person name="Crous P."/>
            <person name="Smith M.E."/>
        </authorList>
    </citation>
    <scope>NUCLEOTIDE SEQUENCE</scope>
    <source>
        <strain evidence="2">NRRL 1565</strain>
    </source>
</reference>
<dbReference type="InterPro" id="IPR025337">
    <property type="entry name" value="Questin_oxidase-like"/>
</dbReference>
<dbReference type="AlphaFoldDB" id="A0A9W8HRZ6"/>
<dbReference type="PANTHER" id="PTHR35870:SF1">
    <property type="entry name" value="PROTEIN, PUTATIVE (AFU_ORTHOLOGUE AFUA_5G03330)-RELATED"/>
    <property type="match status" value="1"/>
</dbReference>
<comment type="caution">
    <text evidence="2">The sequence shown here is derived from an EMBL/GenBank/DDBJ whole genome shotgun (WGS) entry which is preliminary data.</text>
</comment>
<evidence type="ECO:0000256" key="1">
    <source>
        <dbReference type="ARBA" id="ARBA00023002"/>
    </source>
</evidence>
<evidence type="ECO:0000313" key="3">
    <source>
        <dbReference type="Proteomes" id="UP001140094"/>
    </source>
</evidence>